<dbReference type="Gene3D" id="2.40.160.10">
    <property type="entry name" value="Porin"/>
    <property type="match status" value="1"/>
</dbReference>
<evidence type="ECO:0000256" key="1">
    <source>
        <dbReference type="ARBA" id="ARBA00004571"/>
    </source>
</evidence>
<dbReference type="CDD" id="cd00342">
    <property type="entry name" value="gram_neg_porins"/>
    <property type="match status" value="1"/>
</dbReference>
<feature type="signal peptide" evidence="11">
    <location>
        <begin position="1"/>
        <end position="20"/>
    </location>
</feature>
<dbReference type="PANTHER" id="PTHR34501:SF9">
    <property type="entry name" value="MAJOR OUTER MEMBRANE PROTEIN P.IA"/>
    <property type="match status" value="1"/>
</dbReference>
<keyword evidence="8" id="KW-0626">Porin</keyword>
<evidence type="ECO:0000256" key="3">
    <source>
        <dbReference type="ARBA" id="ARBA00022448"/>
    </source>
</evidence>
<dbReference type="InterPro" id="IPR001702">
    <property type="entry name" value="Porin_Gram-ve"/>
</dbReference>
<keyword evidence="5" id="KW-0812">Transmembrane</keyword>
<comment type="subunit">
    <text evidence="2">Homotrimer.</text>
</comment>
<dbReference type="Pfam" id="PF13609">
    <property type="entry name" value="Porin_4"/>
    <property type="match status" value="1"/>
</dbReference>
<evidence type="ECO:0000259" key="12">
    <source>
        <dbReference type="Pfam" id="PF13609"/>
    </source>
</evidence>
<feature type="domain" description="Porin" evidence="12">
    <location>
        <begin position="7"/>
        <end position="420"/>
    </location>
</feature>
<protein>
    <submittedName>
        <fullName evidence="13">Outer membrane protein (Porin)</fullName>
    </submittedName>
</protein>
<keyword evidence="7" id="KW-0406">Ion transport</keyword>
<proteinExistence type="predicted"/>
<name>A0A240E0F1_9BURK</name>
<dbReference type="PRINTS" id="PR00182">
    <property type="entry name" value="ECOLNEIPORIN"/>
</dbReference>
<dbReference type="InterPro" id="IPR050298">
    <property type="entry name" value="Gram-neg_bact_OMP"/>
</dbReference>
<evidence type="ECO:0000256" key="2">
    <source>
        <dbReference type="ARBA" id="ARBA00011233"/>
    </source>
</evidence>
<dbReference type="GO" id="GO:0034220">
    <property type="term" value="P:monoatomic ion transmembrane transport"/>
    <property type="evidence" value="ECO:0007669"/>
    <property type="project" value="InterPro"/>
</dbReference>
<keyword evidence="9" id="KW-0472">Membrane</keyword>
<keyword evidence="14" id="KW-1185">Reference proteome</keyword>
<dbReference type="Proteomes" id="UP000218069">
    <property type="component" value="Unassembled WGS sequence"/>
</dbReference>
<evidence type="ECO:0000256" key="6">
    <source>
        <dbReference type="ARBA" id="ARBA00022729"/>
    </source>
</evidence>
<dbReference type="GO" id="GO:0015288">
    <property type="term" value="F:porin activity"/>
    <property type="evidence" value="ECO:0007669"/>
    <property type="project" value="UniProtKB-KW"/>
</dbReference>
<evidence type="ECO:0000256" key="5">
    <source>
        <dbReference type="ARBA" id="ARBA00022692"/>
    </source>
</evidence>
<dbReference type="SUPFAM" id="SSF56935">
    <property type="entry name" value="Porins"/>
    <property type="match status" value="1"/>
</dbReference>
<dbReference type="OrthoDB" id="8982743at2"/>
<reference evidence="14" key="1">
    <citation type="submission" date="2017-08" db="EMBL/GenBank/DDBJ databases">
        <authorList>
            <person name="Varghese N."/>
            <person name="Submissions S."/>
        </authorList>
    </citation>
    <scope>NUCLEOTIDE SEQUENCE [LARGE SCALE GENOMIC DNA]</scope>
    <source>
        <strain evidence="14">AP-Melu-1000-B4</strain>
    </source>
</reference>
<dbReference type="GO" id="GO:0009279">
    <property type="term" value="C:cell outer membrane"/>
    <property type="evidence" value="ECO:0007669"/>
    <property type="project" value="UniProtKB-SubCell"/>
</dbReference>
<dbReference type="PANTHER" id="PTHR34501">
    <property type="entry name" value="PROTEIN YDDL-RELATED"/>
    <property type="match status" value="1"/>
</dbReference>
<keyword evidence="6 11" id="KW-0732">Signal</keyword>
<keyword evidence="3" id="KW-0813">Transport</keyword>
<keyword evidence="4" id="KW-1134">Transmembrane beta strand</keyword>
<accession>A0A240E0F1</accession>
<organism evidence="13 14">
    <name type="scientific">Polynucleobacter meluiroseus</name>
    <dbReference type="NCBI Taxonomy" id="1938814"/>
    <lineage>
        <taxon>Bacteria</taxon>
        <taxon>Pseudomonadati</taxon>
        <taxon>Pseudomonadota</taxon>
        <taxon>Betaproteobacteria</taxon>
        <taxon>Burkholderiales</taxon>
        <taxon>Burkholderiaceae</taxon>
        <taxon>Polynucleobacter</taxon>
    </lineage>
</organism>
<dbReference type="RefSeq" id="WP_096673422.1">
    <property type="nucleotide sequence ID" value="NZ_OANS01000003.1"/>
</dbReference>
<evidence type="ECO:0000256" key="4">
    <source>
        <dbReference type="ARBA" id="ARBA00022452"/>
    </source>
</evidence>
<dbReference type="InterPro" id="IPR033900">
    <property type="entry name" value="Gram_neg_porin_domain"/>
</dbReference>
<evidence type="ECO:0000256" key="11">
    <source>
        <dbReference type="SAM" id="SignalP"/>
    </source>
</evidence>
<dbReference type="AlphaFoldDB" id="A0A240E0F1"/>
<comment type="subcellular location">
    <subcellularLocation>
        <location evidence="1">Cell outer membrane</location>
        <topology evidence="1">Multi-pass membrane protein</topology>
    </subcellularLocation>
</comment>
<feature type="chain" id="PRO_5012986635" evidence="11">
    <location>
        <begin position="21"/>
        <end position="445"/>
    </location>
</feature>
<evidence type="ECO:0000256" key="7">
    <source>
        <dbReference type="ARBA" id="ARBA00023065"/>
    </source>
</evidence>
<sequence length="445" mass="46730">MKKSLFAIAAVTAFAGAAQAQSSVTVYGILDVGYIGQNSRIANNAATAGGTVAQQTNSQFGQSAQSTSRLGFKGNEDLGGGLSAFFTIETAITPNAQNAIQTNVSSSNRQTFVGLKKHGVGQFALGTQYTTIHNAVAATDPGMQNNMQGNVIYDKPGFNTPVNGSALSGGTGTTTAGSVQFSGQQDNTSYTVRANNMLSLQSDNFAGFQGNAFYVMNNQNANQATVTSGTGTAATTAITGGTTNNNGFGLGVNYTWTKLLVTANYQQFTDKGLSTINGAGQYSAGNPIQGGFGGTTVYGQNAKDNQQYYAATYDFGILKGYLQYVNRKTLDVNNPNNYVARTAQQIGVRSYITPTVESWASFGTGKLTVSQAYSGTNALVVTTGTGSNAANFGGFQLGTNYWLSKRTNLYAIYGQQRTSNQMFGANANQTSYNSNDYAVGVRHTF</sequence>
<evidence type="ECO:0000313" key="14">
    <source>
        <dbReference type="Proteomes" id="UP000218069"/>
    </source>
</evidence>
<keyword evidence="10" id="KW-0998">Cell outer membrane</keyword>
<evidence type="ECO:0000256" key="8">
    <source>
        <dbReference type="ARBA" id="ARBA00023114"/>
    </source>
</evidence>
<dbReference type="GO" id="GO:0046930">
    <property type="term" value="C:pore complex"/>
    <property type="evidence" value="ECO:0007669"/>
    <property type="project" value="UniProtKB-KW"/>
</dbReference>
<dbReference type="EMBL" id="OANS01000003">
    <property type="protein sequence ID" value="SNX28918.1"/>
    <property type="molecule type" value="Genomic_DNA"/>
</dbReference>
<dbReference type="InterPro" id="IPR023614">
    <property type="entry name" value="Porin_dom_sf"/>
</dbReference>
<evidence type="ECO:0000256" key="9">
    <source>
        <dbReference type="ARBA" id="ARBA00023136"/>
    </source>
</evidence>
<gene>
    <name evidence="13" type="ORF">SAMN06295945_1277</name>
</gene>
<evidence type="ECO:0000313" key="13">
    <source>
        <dbReference type="EMBL" id="SNX28918.1"/>
    </source>
</evidence>
<evidence type="ECO:0000256" key="10">
    <source>
        <dbReference type="ARBA" id="ARBA00023237"/>
    </source>
</evidence>